<accession>D8M382</accession>
<dbReference type="GO" id="GO:0005654">
    <property type="term" value="C:nucleoplasm"/>
    <property type="evidence" value="ECO:0007669"/>
    <property type="project" value="TreeGrafter"/>
</dbReference>
<dbReference type="RefSeq" id="XP_012896403.1">
    <property type="nucleotide sequence ID" value="XM_013040949.1"/>
</dbReference>
<evidence type="ECO:0000256" key="3">
    <source>
        <dbReference type="ARBA" id="ARBA00023242"/>
    </source>
</evidence>
<dbReference type="Gene3D" id="1.10.20.120">
    <property type="match status" value="1"/>
</dbReference>
<name>D8M382_BLAHO</name>
<dbReference type="InterPro" id="IPR041195">
    <property type="entry name" value="Rnh202_N"/>
</dbReference>
<evidence type="ECO:0000256" key="5">
    <source>
        <dbReference type="ARBA" id="ARBA00033464"/>
    </source>
</evidence>
<dbReference type="AlphaFoldDB" id="D8M382"/>
<comment type="subcellular location">
    <subcellularLocation>
        <location evidence="1">Nucleus</location>
    </subcellularLocation>
</comment>
<dbReference type="PANTHER" id="PTHR13383:SF11">
    <property type="entry name" value="RIBONUCLEASE H2 SUBUNIT B"/>
    <property type="match status" value="1"/>
</dbReference>
<gene>
    <name evidence="9" type="ORF">GSBLH_T00002483001</name>
</gene>
<dbReference type="Gene3D" id="2.20.25.530">
    <property type="match status" value="1"/>
</dbReference>
<dbReference type="EMBL" id="FN668650">
    <property type="protein sequence ID" value="CBK22355.2"/>
    <property type="molecule type" value="Genomic_DNA"/>
</dbReference>
<dbReference type="Pfam" id="PF09468">
    <property type="entry name" value="RNase_H2-Ydr279"/>
    <property type="match status" value="1"/>
</dbReference>
<evidence type="ECO:0000256" key="2">
    <source>
        <dbReference type="ARBA" id="ARBA00019062"/>
    </source>
</evidence>
<dbReference type="InterPro" id="IPR019024">
    <property type="entry name" value="RNase_H2_suB_wHTH"/>
</dbReference>
<dbReference type="InParanoid" id="D8M382"/>
<dbReference type="CDD" id="cd09270">
    <property type="entry name" value="RNase_H2-B"/>
    <property type="match status" value="1"/>
</dbReference>
<evidence type="ECO:0000256" key="6">
    <source>
        <dbReference type="SAM" id="MobiDB-lite"/>
    </source>
</evidence>
<organism evidence="9">
    <name type="scientific">Blastocystis hominis</name>
    <dbReference type="NCBI Taxonomy" id="12968"/>
    <lineage>
        <taxon>Eukaryota</taxon>
        <taxon>Sar</taxon>
        <taxon>Stramenopiles</taxon>
        <taxon>Bigyra</taxon>
        <taxon>Opalozoa</taxon>
        <taxon>Opalinata</taxon>
        <taxon>Blastocystidae</taxon>
        <taxon>Blastocystis</taxon>
    </lineage>
</organism>
<feature type="domain" description="Ribonuclease H2 subunit B wHTH" evidence="7">
    <location>
        <begin position="78"/>
        <end position="156"/>
    </location>
</feature>
<dbReference type="PANTHER" id="PTHR13383">
    <property type="entry name" value="RIBONUCLEASE H2 SUBUNIT B"/>
    <property type="match status" value="1"/>
</dbReference>
<feature type="region of interest" description="Disordered" evidence="6">
    <location>
        <begin position="204"/>
        <end position="241"/>
    </location>
</feature>
<keyword evidence="10" id="KW-1185">Reference proteome</keyword>
<dbReference type="GO" id="GO:0032299">
    <property type="term" value="C:ribonuclease H2 complex"/>
    <property type="evidence" value="ECO:0007669"/>
    <property type="project" value="InterPro"/>
</dbReference>
<evidence type="ECO:0000259" key="8">
    <source>
        <dbReference type="Pfam" id="PF17745"/>
    </source>
</evidence>
<dbReference type="GeneID" id="24919646"/>
<reference evidence="9" key="1">
    <citation type="submission" date="2010-02" db="EMBL/GenBank/DDBJ databases">
        <title>Sequencing and annotation of the Blastocystis hominis genome.</title>
        <authorList>
            <person name="Wincker P."/>
        </authorList>
    </citation>
    <scope>NUCLEOTIDE SEQUENCE</scope>
    <source>
        <strain evidence="9">Singapore isolate B</strain>
    </source>
</reference>
<dbReference type="OMA" id="ICTELPF"/>
<dbReference type="OrthoDB" id="29098at2759"/>
<dbReference type="Pfam" id="PF17745">
    <property type="entry name" value="Ydr279_N"/>
    <property type="match status" value="1"/>
</dbReference>
<evidence type="ECO:0000313" key="10">
    <source>
        <dbReference type="Proteomes" id="UP000008312"/>
    </source>
</evidence>
<protein>
    <recommendedName>
        <fullName evidence="2">Ribonuclease H2 subunit B</fullName>
    </recommendedName>
    <alternativeName>
        <fullName evidence="5">Ribonuclease HI subunit B</fullName>
    </alternativeName>
</protein>
<evidence type="ECO:0000259" key="7">
    <source>
        <dbReference type="Pfam" id="PF09468"/>
    </source>
</evidence>
<keyword evidence="3" id="KW-0539">Nucleus</keyword>
<evidence type="ECO:0000313" key="9">
    <source>
        <dbReference type="EMBL" id="CBK22355.2"/>
    </source>
</evidence>
<dbReference type="GO" id="GO:0006401">
    <property type="term" value="P:RNA catabolic process"/>
    <property type="evidence" value="ECO:0007669"/>
    <property type="project" value="TreeGrafter"/>
</dbReference>
<feature type="compositionally biased region" description="Polar residues" evidence="6">
    <location>
        <begin position="232"/>
        <end position="241"/>
    </location>
</feature>
<dbReference type="Proteomes" id="UP000008312">
    <property type="component" value="Unassembled WGS sequence"/>
</dbReference>
<evidence type="ECO:0000256" key="4">
    <source>
        <dbReference type="ARBA" id="ARBA00024778"/>
    </source>
</evidence>
<proteinExistence type="predicted"/>
<sequence>MSNKSPLVVLGPSSALTCSSSLKTLPDPSDGKGRKYLFLENQVYELSSNTKYPSSWFVNNQVYQDGSIRMLTPVHPLFFCISFLRQKKYHNYMSVEDLFISSSFPDIRELGKLPCIEDQLPLICDVQKISDQCYYKYNHDLCLKWLHCRTEKIRQVIKEDQPLDSLCILSQYIGKDLLEEVCNEFQVKLSQLVPKQKVVLSCDSKKTHNKRSERSEASESQPAKIARKSGKSVHTAQNAASGCSKNSITAFFKSKSSRNSFSLSKVRSNA</sequence>
<feature type="compositionally biased region" description="Basic and acidic residues" evidence="6">
    <location>
        <begin position="204"/>
        <end position="217"/>
    </location>
</feature>
<dbReference type="InterPro" id="IPR040456">
    <property type="entry name" value="RNase_H2_suB"/>
</dbReference>
<evidence type="ECO:0000256" key="1">
    <source>
        <dbReference type="ARBA" id="ARBA00004123"/>
    </source>
</evidence>
<comment type="function">
    <text evidence="4">Non catalytic subunit of RNase H2, an endonuclease that specifically degrades the RNA of RNA:DNA hybrids. Participates in DNA replication, possibly by mediating the removal of lagging-strand Okazaki fragment RNA primers during DNA replication. Mediates the excision of single ribonucleotides from DNA:RNA duplexes.</text>
</comment>
<feature type="domain" description="Rnh202 triple barrel" evidence="8">
    <location>
        <begin position="12"/>
        <end position="74"/>
    </location>
</feature>